<dbReference type="RefSeq" id="WP_084728384.1">
    <property type="nucleotide sequence ID" value="NZ_FQWY01000020.1"/>
</dbReference>
<evidence type="ECO:0000313" key="6">
    <source>
        <dbReference type="EMBL" id="SHG96678.1"/>
    </source>
</evidence>
<dbReference type="PANTHER" id="PTHR43155:SF2">
    <property type="entry name" value="CYCLIC DI-GMP PHOSPHODIESTERASE PA4108"/>
    <property type="match status" value="1"/>
</dbReference>
<feature type="domain" description="HD-GYP" evidence="5">
    <location>
        <begin position="749"/>
        <end position="935"/>
    </location>
</feature>
<dbReference type="CDD" id="cd06225">
    <property type="entry name" value="HAMP"/>
    <property type="match status" value="1"/>
</dbReference>
<dbReference type="InterPro" id="IPR037522">
    <property type="entry name" value="HD_GYP_dom"/>
</dbReference>
<feature type="domain" description="HAMP" evidence="3">
    <location>
        <begin position="287"/>
        <end position="344"/>
    </location>
</feature>
<dbReference type="InterPro" id="IPR043128">
    <property type="entry name" value="Rev_trsase/Diguanyl_cyclase"/>
</dbReference>
<evidence type="ECO:0000256" key="1">
    <source>
        <dbReference type="SAM" id="Phobius"/>
    </source>
</evidence>
<gene>
    <name evidence="6" type="ORF">SAMN02745221_01370</name>
</gene>
<dbReference type="GO" id="GO:0016020">
    <property type="term" value="C:membrane"/>
    <property type="evidence" value="ECO:0007669"/>
    <property type="project" value="InterPro"/>
</dbReference>
<dbReference type="InterPro" id="IPR003607">
    <property type="entry name" value="HD/PDEase_dom"/>
</dbReference>
<organism evidence="6 7">
    <name type="scientific">Thermosyntropha lipolytica DSM 11003</name>
    <dbReference type="NCBI Taxonomy" id="1123382"/>
    <lineage>
        <taxon>Bacteria</taxon>
        <taxon>Bacillati</taxon>
        <taxon>Bacillota</taxon>
        <taxon>Clostridia</taxon>
        <taxon>Eubacteriales</taxon>
        <taxon>Syntrophomonadaceae</taxon>
        <taxon>Thermosyntropha</taxon>
    </lineage>
</organism>
<keyword evidence="1" id="KW-0472">Membrane</keyword>
<keyword evidence="1" id="KW-0812">Transmembrane</keyword>
<evidence type="ECO:0000259" key="3">
    <source>
        <dbReference type="PROSITE" id="PS50885"/>
    </source>
</evidence>
<dbReference type="InterPro" id="IPR000014">
    <property type="entry name" value="PAS"/>
</dbReference>
<dbReference type="SUPFAM" id="SSF109604">
    <property type="entry name" value="HD-domain/PDEase-like"/>
    <property type="match status" value="1"/>
</dbReference>
<dbReference type="Gene3D" id="1.10.3210.10">
    <property type="entry name" value="Hypothetical protein af1432"/>
    <property type="match status" value="1"/>
</dbReference>
<dbReference type="InterPro" id="IPR029787">
    <property type="entry name" value="Nucleotide_cyclase"/>
</dbReference>
<dbReference type="CDD" id="cd01949">
    <property type="entry name" value="GGDEF"/>
    <property type="match status" value="1"/>
</dbReference>
<evidence type="ECO:0000259" key="2">
    <source>
        <dbReference type="PROSITE" id="PS50113"/>
    </source>
</evidence>
<dbReference type="GO" id="GO:0007165">
    <property type="term" value="P:signal transduction"/>
    <property type="evidence" value="ECO:0007669"/>
    <property type="project" value="InterPro"/>
</dbReference>
<dbReference type="InterPro" id="IPR003660">
    <property type="entry name" value="HAMP_dom"/>
</dbReference>
<dbReference type="InterPro" id="IPR013656">
    <property type="entry name" value="PAS_4"/>
</dbReference>
<dbReference type="Pfam" id="PF00672">
    <property type="entry name" value="HAMP"/>
    <property type="match status" value="1"/>
</dbReference>
<dbReference type="SMART" id="SM00267">
    <property type="entry name" value="GGDEF"/>
    <property type="match status" value="1"/>
</dbReference>
<dbReference type="PROSITE" id="PS51832">
    <property type="entry name" value="HD_GYP"/>
    <property type="match status" value="1"/>
</dbReference>
<evidence type="ECO:0000259" key="5">
    <source>
        <dbReference type="PROSITE" id="PS51832"/>
    </source>
</evidence>
<dbReference type="EMBL" id="FQWY01000020">
    <property type="protein sequence ID" value="SHG96678.1"/>
    <property type="molecule type" value="Genomic_DNA"/>
</dbReference>
<dbReference type="CDD" id="cd00130">
    <property type="entry name" value="PAS"/>
    <property type="match status" value="1"/>
</dbReference>
<dbReference type="InterPro" id="IPR013655">
    <property type="entry name" value="PAS_fold_3"/>
</dbReference>
<dbReference type="Proteomes" id="UP000242329">
    <property type="component" value="Unassembled WGS sequence"/>
</dbReference>
<feature type="domain" description="PAC" evidence="2">
    <location>
        <begin position="547"/>
        <end position="597"/>
    </location>
</feature>
<accession>A0A1M5P4L0</accession>
<dbReference type="NCBIfam" id="TIGR00254">
    <property type="entry name" value="GGDEF"/>
    <property type="match status" value="1"/>
</dbReference>
<dbReference type="InterPro" id="IPR035965">
    <property type="entry name" value="PAS-like_dom_sf"/>
</dbReference>
<dbReference type="Pfam" id="PF05228">
    <property type="entry name" value="CHASE4"/>
    <property type="match status" value="1"/>
</dbReference>
<dbReference type="Gene3D" id="6.10.340.10">
    <property type="match status" value="1"/>
</dbReference>
<dbReference type="InterPro" id="IPR007892">
    <property type="entry name" value="CHASE4"/>
</dbReference>
<dbReference type="Gene3D" id="3.30.450.20">
    <property type="entry name" value="PAS domain"/>
    <property type="match status" value="2"/>
</dbReference>
<sequence>MSVQKQILKGFSLILITALLVFIAVFVIYMRNISHKVEKELVQENIKRVYYIWQNEIKVLDKMVNDEAEWDESYRFVQEKNADYVEKNLLDGTFENARLNYIIFLDKDGKKVYARGYDFIKKEDISIPEEILRDVSSTPGGQKGLLMTAEGPVLFAARPVLKSDGKGPAAGNLIFGRLLTEEELQNLAARSGVNLKLLPLNSADLSGLKDSGFLPEGNPYYIKSFSKTRAVSYLVLRDINGRDGLLLEISYARWLPGVLISVAYVYGFLLLGIMVLAFYLLWNWLNRKIVDRINKLTRAVRKVDMDVADFREEIEIPDFSEDDEISALANSVRQMLEKIQDQQEGIIKNEQKWYSLLASAPGAIFVIQKGKVVFARGKLIEEAGYRWEEVVENPFKYFVHREDIINLLRDYQDLLEGRRRKLVYAFRIIDKKGKEVWVEDNAAVIEWEGEKATLHFTRDITARKILEEEINRLMAEKNMILDSLTERVALIDQDMHIIWTNKKTGSSLDGELAGVGELWGARCYEVWAGRNSICPGCPVPKALQSGVPAAEEVEFADGSIWRVNAHPVRDGKGRINGAVIAGLDVTERKHYEERLKYLSLHDGLTGLYNRAYFESEMKRLSKSRDYPITLIIADLDGLKLVNDTMGHNIGDEMLKAFAEVLRGVFRASDLVFRIGGDEFAVILPGTGKEEADNIIKRIEAAFDAYNEKHPALPIKASLGAATALSPEEPLEQVFKQADDFMYRNKMLGRAGLRHSILHALMATLAEKDYLNYGHAERLKDICRKMGERLKLSYQQMNDLSLLAEIHDIGKVAVPDSILFKDAPLTEEEWEVIKQHAEKGYRIALSTPDLAAIADLILKHHERWDGKGYPLGLKGEEIPLECRIFALADAFDAMTSARPYRQALTREEALEEIKKNAGSQFDPELVKIFISVIESE</sequence>
<dbReference type="NCBIfam" id="TIGR00229">
    <property type="entry name" value="sensory_box"/>
    <property type="match status" value="1"/>
</dbReference>
<name>A0A1M5P4L0_9FIRM</name>
<evidence type="ECO:0000259" key="4">
    <source>
        <dbReference type="PROSITE" id="PS50887"/>
    </source>
</evidence>
<dbReference type="InterPro" id="IPR000160">
    <property type="entry name" value="GGDEF_dom"/>
</dbReference>
<dbReference type="CDD" id="cd00077">
    <property type="entry name" value="HDc"/>
    <property type="match status" value="1"/>
</dbReference>
<dbReference type="PROSITE" id="PS50887">
    <property type="entry name" value="GGDEF"/>
    <property type="match status" value="1"/>
</dbReference>
<proteinExistence type="predicted"/>
<dbReference type="PROSITE" id="PS50113">
    <property type="entry name" value="PAC"/>
    <property type="match status" value="2"/>
</dbReference>
<protein>
    <submittedName>
        <fullName evidence="6">PAS domain S-box-containing protein/diguanylate cyclase (GGDEF) domain-containing protein</fullName>
    </submittedName>
</protein>
<dbReference type="Gene3D" id="3.30.70.270">
    <property type="match status" value="1"/>
</dbReference>
<dbReference type="InterPro" id="IPR000700">
    <property type="entry name" value="PAS-assoc_C"/>
</dbReference>
<dbReference type="PROSITE" id="PS50885">
    <property type="entry name" value="HAMP"/>
    <property type="match status" value="1"/>
</dbReference>
<dbReference type="SMART" id="SM00304">
    <property type="entry name" value="HAMP"/>
    <property type="match status" value="1"/>
</dbReference>
<reference evidence="7" key="1">
    <citation type="submission" date="2016-11" db="EMBL/GenBank/DDBJ databases">
        <authorList>
            <person name="Varghese N."/>
            <person name="Submissions S."/>
        </authorList>
    </citation>
    <scope>NUCLEOTIDE SEQUENCE [LARGE SCALE GENOMIC DNA]</scope>
    <source>
        <strain evidence="7">DSM 11003</strain>
    </source>
</reference>
<dbReference type="AlphaFoldDB" id="A0A1M5P4L0"/>
<dbReference type="SUPFAM" id="SSF55073">
    <property type="entry name" value="Nucleotide cyclase"/>
    <property type="match status" value="1"/>
</dbReference>
<dbReference type="STRING" id="1123382.SAMN02745221_01370"/>
<feature type="transmembrane region" description="Helical" evidence="1">
    <location>
        <begin position="6"/>
        <end position="29"/>
    </location>
</feature>
<dbReference type="SUPFAM" id="SSF55785">
    <property type="entry name" value="PYP-like sensor domain (PAS domain)"/>
    <property type="match status" value="2"/>
</dbReference>
<dbReference type="SMART" id="SM00471">
    <property type="entry name" value="HDc"/>
    <property type="match status" value="1"/>
</dbReference>
<keyword evidence="1" id="KW-1133">Transmembrane helix</keyword>
<dbReference type="Pfam" id="PF08448">
    <property type="entry name" value="PAS_4"/>
    <property type="match status" value="1"/>
</dbReference>
<feature type="transmembrane region" description="Helical" evidence="1">
    <location>
        <begin position="258"/>
        <end position="282"/>
    </location>
</feature>
<dbReference type="OrthoDB" id="9798833at2"/>
<feature type="domain" description="GGDEF" evidence="4">
    <location>
        <begin position="626"/>
        <end position="757"/>
    </location>
</feature>
<dbReference type="Pfam" id="PF00990">
    <property type="entry name" value="GGDEF"/>
    <property type="match status" value="1"/>
</dbReference>
<dbReference type="Pfam" id="PF13487">
    <property type="entry name" value="HD_5"/>
    <property type="match status" value="1"/>
</dbReference>
<feature type="domain" description="PAC" evidence="2">
    <location>
        <begin position="422"/>
        <end position="472"/>
    </location>
</feature>
<keyword evidence="7" id="KW-1185">Reference proteome</keyword>
<dbReference type="Pfam" id="PF08447">
    <property type="entry name" value="PAS_3"/>
    <property type="match status" value="1"/>
</dbReference>
<evidence type="ECO:0000313" key="7">
    <source>
        <dbReference type="Proteomes" id="UP000242329"/>
    </source>
</evidence>
<dbReference type="PANTHER" id="PTHR43155">
    <property type="entry name" value="CYCLIC DI-GMP PHOSPHODIESTERASE PA4108-RELATED"/>
    <property type="match status" value="1"/>
</dbReference>